<accession>A0A2P2DIB6</accession>
<name>A0A2P2DIB6_9LEPT</name>
<feature type="coiled-coil region" evidence="1">
    <location>
        <begin position="209"/>
        <end position="236"/>
    </location>
</feature>
<keyword evidence="1" id="KW-0175">Coiled coil</keyword>
<dbReference type="GO" id="GO:0005694">
    <property type="term" value="C:chromosome"/>
    <property type="evidence" value="ECO:0007669"/>
    <property type="project" value="TreeGrafter"/>
</dbReference>
<dbReference type="AlphaFoldDB" id="A0A2P2DIB6"/>
<feature type="domain" description="ParB-like N-terminal" evidence="2">
    <location>
        <begin position="10"/>
        <end position="103"/>
    </location>
</feature>
<comment type="caution">
    <text evidence="3">The sequence shown here is derived from an EMBL/GenBank/DDBJ whole genome shotgun (WGS) entry which is preliminary data.</text>
</comment>
<dbReference type="Pfam" id="PF02195">
    <property type="entry name" value="ParB_N"/>
    <property type="match status" value="1"/>
</dbReference>
<dbReference type="SMART" id="SM00470">
    <property type="entry name" value="ParB"/>
    <property type="match status" value="1"/>
</dbReference>
<dbReference type="Gene3D" id="3.90.1530.10">
    <property type="entry name" value="Conserved hypothetical protein from pyrococcus furiosus pfu- 392566-001, ParB domain"/>
    <property type="match status" value="1"/>
</dbReference>
<gene>
    <name evidence="3" type="ORF">LPTSP2_36670</name>
</gene>
<dbReference type="RefSeq" id="WP_135358408.1">
    <property type="nucleotide sequence ID" value="NZ_BFAZ01000011.1"/>
</dbReference>
<dbReference type="GO" id="GO:0007059">
    <property type="term" value="P:chromosome segregation"/>
    <property type="evidence" value="ECO:0007669"/>
    <property type="project" value="TreeGrafter"/>
</dbReference>
<evidence type="ECO:0000259" key="2">
    <source>
        <dbReference type="SMART" id="SM00470"/>
    </source>
</evidence>
<dbReference type="PANTHER" id="PTHR33375">
    <property type="entry name" value="CHROMOSOME-PARTITIONING PROTEIN PARB-RELATED"/>
    <property type="match status" value="1"/>
</dbReference>
<dbReference type="InterPro" id="IPR003115">
    <property type="entry name" value="ParB_N"/>
</dbReference>
<evidence type="ECO:0000256" key="1">
    <source>
        <dbReference type="SAM" id="Coils"/>
    </source>
</evidence>
<reference evidence="4" key="1">
    <citation type="journal article" date="2019" name="Microbiol. Immunol.">
        <title>Molecular and phenotypic characterization of Leptospira johnsonii sp. nov., Leptospira ellinghausenii sp. nov. and Leptospira ryugenii sp. nov. isolated from soil and water in Japan.</title>
        <authorList>
            <person name="Masuzawa T."/>
            <person name="Saito M."/>
            <person name="Nakao R."/>
            <person name="Nikaido Y."/>
            <person name="Matsumoto M."/>
            <person name="Ogawa M."/>
            <person name="Yokoyama M."/>
            <person name="Hidaka Y."/>
            <person name="Tomita J."/>
            <person name="Sakakibara K."/>
            <person name="Suzuki K."/>
            <person name="Yasuda S."/>
            <person name="Sato H."/>
            <person name="Yamaguchi M."/>
            <person name="Yoshida S.I."/>
            <person name="Koizumi N."/>
            <person name="Kawamura Y."/>
        </authorList>
    </citation>
    <scope>NUCLEOTIDE SEQUENCE [LARGE SCALE GENOMIC DNA]</scope>
    <source>
        <strain evidence="4">E18</strain>
    </source>
</reference>
<protein>
    <recommendedName>
        <fullName evidence="2">ParB-like N-terminal domain-containing protein</fullName>
    </recommendedName>
</protein>
<dbReference type="InterPro" id="IPR050336">
    <property type="entry name" value="Chromosome_partition/occlusion"/>
</dbReference>
<dbReference type="SUPFAM" id="SSF110849">
    <property type="entry name" value="ParB/Sulfiredoxin"/>
    <property type="match status" value="1"/>
</dbReference>
<sequence length="282" mass="33266">MEKILYSEIKLVKLDDLVIHKDNFFRDVDRESQKEFDADVATQGVQDPIVLTKEKNANGQYEILNGARRYRASKKAGFKTIPAKHVLSELTDIVRARVMVAQNGFAKDYTPENRKRVILIWFGKDEVLQDDRGGSYGNKFSSRKEFKTPIRRKIMDMFGWPLGTVNRDLKELRDELKKDMKKPPKELPELKDGEVRYFNNRILDWWEAEKQKNKVKEDLRKEIDSYKERLNKISKKQTEFKKDFGKVGGFEHYLKYAIQKDPDIKKLKDLKKFIEGKEALKE</sequence>
<dbReference type="Proteomes" id="UP000245206">
    <property type="component" value="Unassembled WGS sequence"/>
</dbReference>
<dbReference type="EMBL" id="BFAZ01000011">
    <property type="protein sequence ID" value="GBF44364.1"/>
    <property type="molecule type" value="Genomic_DNA"/>
</dbReference>
<keyword evidence="4" id="KW-1185">Reference proteome</keyword>
<evidence type="ECO:0000313" key="3">
    <source>
        <dbReference type="EMBL" id="GBF44364.1"/>
    </source>
</evidence>
<dbReference type="InterPro" id="IPR036086">
    <property type="entry name" value="ParB/Sulfiredoxin_sf"/>
</dbReference>
<dbReference type="PANTHER" id="PTHR33375:SF1">
    <property type="entry name" value="CHROMOSOME-PARTITIONING PROTEIN PARB-RELATED"/>
    <property type="match status" value="1"/>
</dbReference>
<proteinExistence type="predicted"/>
<dbReference type="OrthoDB" id="9796891at2"/>
<evidence type="ECO:0000313" key="4">
    <source>
        <dbReference type="Proteomes" id="UP000245206"/>
    </source>
</evidence>
<organism evidence="3 4">
    <name type="scientific">Leptospira ellinghausenii</name>
    <dbReference type="NCBI Taxonomy" id="1917822"/>
    <lineage>
        <taxon>Bacteria</taxon>
        <taxon>Pseudomonadati</taxon>
        <taxon>Spirochaetota</taxon>
        <taxon>Spirochaetia</taxon>
        <taxon>Leptospirales</taxon>
        <taxon>Leptospiraceae</taxon>
        <taxon>Leptospira</taxon>
    </lineage>
</organism>